<dbReference type="InterPro" id="IPR002798">
    <property type="entry name" value="SpoIIM-like"/>
</dbReference>
<dbReference type="AlphaFoldDB" id="A0A133KCK4"/>
<name>A0A133KCK4_HEYCO</name>
<sequence>MKNIITTYKKYFFVSLAVYCISFITGAFLSKFLSFKYTENEQRFVDLFLHNYTLGLKIMVLGWISLGVISIIYLGYNGVFLGAFSFAIIRNHGLKPVLTGIIPHGIIEVIAFLLFATIGFESLRCINILKLNSKSEQELRYKVEIIKLVSIFLFATILLVIAAWIEADISHV</sequence>
<dbReference type="EMBL" id="LRPN01000175">
    <property type="protein sequence ID" value="KWZ77302.1"/>
    <property type="molecule type" value="Genomic_DNA"/>
</dbReference>
<evidence type="ECO:0000313" key="1">
    <source>
        <dbReference type="EMBL" id="KWZ77302.1"/>
    </source>
</evidence>
<dbReference type="PANTHER" id="PTHR35337:SF1">
    <property type="entry name" value="SLR1478 PROTEIN"/>
    <property type="match status" value="1"/>
</dbReference>
<evidence type="ECO:0000313" key="2">
    <source>
        <dbReference type="Proteomes" id="UP000070376"/>
    </source>
</evidence>
<dbReference type="RefSeq" id="WP_017550353.1">
    <property type="nucleotide sequence ID" value="NZ_CP017888.1"/>
</dbReference>
<comment type="caution">
    <text evidence="1">The sequence shown here is derived from an EMBL/GenBank/DDBJ whole genome shotgun (WGS) entry which is preliminary data.</text>
</comment>
<protein>
    <submittedName>
        <fullName evidence="1">Membrane protein</fullName>
    </submittedName>
</protein>
<proteinExistence type="predicted"/>
<dbReference type="PATRIC" id="fig|1398.22.peg.3302"/>
<dbReference type="Pfam" id="PF01944">
    <property type="entry name" value="SpoIIM"/>
    <property type="match status" value="1"/>
</dbReference>
<accession>A0A133KCK4</accession>
<organism evidence="1 2">
    <name type="scientific">Heyndrickxia coagulans</name>
    <name type="common">Weizmannia coagulans</name>
    <dbReference type="NCBI Taxonomy" id="1398"/>
    <lineage>
        <taxon>Bacteria</taxon>
        <taxon>Bacillati</taxon>
        <taxon>Bacillota</taxon>
        <taxon>Bacilli</taxon>
        <taxon>Bacillales</taxon>
        <taxon>Bacillaceae</taxon>
        <taxon>Heyndrickxia</taxon>
    </lineage>
</organism>
<dbReference type="Proteomes" id="UP000070376">
    <property type="component" value="Unassembled WGS sequence"/>
</dbReference>
<gene>
    <name evidence="1" type="ORF">HMPREF3213_03288</name>
</gene>
<reference evidence="2" key="1">
    <citation type="submission" date="2016-01" db="EMBL/GenBank/DDBJ databases">
        <authorList>
            <person name="Mitreva M."/>
            <person name="Pepin K.H."/>
            <person name="Mihindukulasuriya K.A."/>
            <person name="Fulton R."/>
            <person name="Fronick C."/>
            <person name="O'Laughlin M."/>
            <person name="Miner T."/>
            <person name="Herter B."/>
            <person name="Rosa B.A."/>
            <person name="Cordes M."/>
            <person name="Tomlinson C."/>
            <person name="Wollam A."/>
            <person name="Palsikar V.B."/>
            <person name="Mardis E.R."/>
            <person name="Wilson R.K."/>
        </authorList>
    </citation>
    <scope>NUCLEOTIDE SEQUENCE [LARGE SCALE GENOMIC DNA]</scope>
    <source>
        <strain evidence="2">GED7749B</strain>
    </source>
</reference>
<dbReference type="PANTHER" id="PTHR35337">
    <property type="entry name" value="SLR1478 PROTEIN"/>
    <property type="match status" value="1"/>
</dbReference>